<dbReference type="PANTHER" id="PTHR21677">
    <property type="entry name" value="CRAMPED PROTEIN"/>
    <property type="match status" value="1"/>
</dbReference>
<accession>A0AAN7M888</accession>
<sequence>MRPARQRKVRVQGNNPHTVPHWSENVMEFGGQDHEPKPKGTATTGTTIVSAVGLSPVLETNPSTKIKLQLFPIDEATRGGLEKDGHNPYLELTLRARKKISSVLKHIKSKWGSSSIARGEPVLFPYNTPEKTSASHRWTVNDIEVRAGEVYAAIGCPTVFRLRYAWSSDSDTTSCPLGAPPAFSFQAKSTETCLQNENQQPYTSKENNNLYQEEKQKEEVMQEPFLGSSKAMQSPHDENIFLSHHEVHTNSSLNQRIQESEERPHEAEGQSVAVWADSLTNISIGGLFSEASLLGKFGNFDSKTNGSNAQPSSLISDSLDAFITANLKCSQSPMLPPSEPPSSILDAEDTCHAFSFKRPLSSLNSDFPTSRETGYIGACLQETGSRACKLPKKAKDELMVESQLETSQNDKHQEFQMDHTHPSRVYNDESSLGLTGINWTDSLGPFDFGLPLRKVECRDSVKP</sequence>
<dbReference type="InterPro" id="IPR055315">
    <property type="entry name" value="Cramped-like"/>
</dbReference>
<dbReference type="GO" id="GO:0007389">
    <property type="term" value="P:pattern specification process"/>
    <property type="evidence" value="ECO:0007669"/>
    <property type="project" value="TreeGrafter"/>
</dbReference>
<keyword evidence="2" id="KW-1185">Reference proteome</keyword>
<comment type="caution">
    <text evidence="1">The sequence shown here is derived from an EMBL/GenBank/DDBJ whole genome shotgun (WGS) entry which is preliminary data.</text>
</comment>
<gene>
    <name evidence="1" type="ORF">SAY86_025404</name>
</gene>
<dbReference type="AlphaFoldDB" id="A0AAN7M888"/>
<dbReference type="GO" id="GO:0005634">
    <property type="term" value="C:nucleus"/>
    <property type="evidence" value="ECO:0007669"/>
    <property type="project" value="TreeGrafter"/>
</dbReference>
<dbReference type="PANTHER" id="PTHR21677:SF4">
    <property type="entry name" value="TSL-KINASE INTERACTING-LIKE PROTEIN"/>
    <property type="match status" value="1"/>
</dbReference>
<reference evidence="1 2" key="1">
    <citation type="journal article" date="2023" name="Hortic Res">
        <title>Pangenome of water caltrop reveals structural variations and asymmetric subgenome divergence after allopolyploidization.</title>
        <authorList>
            <person name="Zhang X."/>
            <person name="Chen Y."/>
            <person name="Wang L."/>
            <person name="Yuan Y."/>
            <person name="Fang M."/>
            <person name="Shi L."/>
            <person name="Lu R."/>
            <person name="Comes H.P."/>
            <person name="Ma Y."/>
            <person name="Chen Y."/>
            <person name="Huang G."/>
            <person name="Zhou Y."/>
            <person name="Zheng Z."/>
            <person name="Qiu Y."/>
        </authorList>
    </citation>
    <scope>NUCLEOTIDE SEQUENCE [LARGE SCALE GENOMIC DNA]</scope>
    <source>
        <strain evidence="1">F231</strain>
    </source>
</reference>
<dbReference type="Proteomes" id="UP001346149">
    <property type="component" value="Unassembled WGS sequence"/>
</dbReference>
<name>A0AAN7M888_TRANT</name>
<proteinExistence type="predicted"/>
<dbReference type="EMBL" id="JAXQNO010000004">
    <property type="protein sequence ID" value="KAK4800039.1"/>
    <property type="molecule type" value="Genomic_DNA"/>
</dbReference>
<protein>
    <recommendedName>
        <fullName evidence="3">TSL-kinase interacting protein 1</fullName>
    </recommendedName>
</protein>
<evidence type="ECO:0008006" key="3">
    <source>
        <dbReference type="Google" id="ProtNLM"/>
    </source>
</evidence>
<dbReference type="GO" id="GO:0003682">
    <property type="term" value="F:chromatin binding"/>
    <property type="evidence" value="ECO:0007669"/>
    <property type="project" value="InterPro"/>
</dbReference>
<evidence type="ECO:0000313" key="2">
    <source>
        <dbReference type="Proteomes" id="UP001346149"/>
    </source>
</evidence>
<evidence type="ECO:0000313" key="1">
    <source>
        <dbReference type="EMBL" id="KAK4800039.1"/>
    </source>
</evidence>
<organism evidence="1 2">
    <name type="scientific">Trapa natans</name>
    <name type="common">Water chestnut</name>
    <dbReference type="NCBI Taxonomy" id="22666"/>
    <lineage>
        <taxon>Eukaryota</taxon>
        <taxon>Viridiplantae</taxon>
        <taxon>Streptophyta</taxon>
        <taxon>Embryophyta</taxon>
        <taxon>Tracheophyta</taxon>
        <taxon>Spermatophyta</taxon>
        <taxon>Magnoliopsida</taxon>
        <taxon>eudicotyledons</taxon>
        <taxon>Gunneridae</taxon>
        <taxon>Pentapetalae</taxon>
        <taxon>rosids</taxon>
        <taxon>malvids</taxon>
        <taxon>Myrtales</taxon>
        <taxon>Lythraceae</taxon>
        <taxon>Trapa</taxon>
    </lineage>
</organism>